<name>A0A2A2TG92_9CYAN</name>
<reference evidence="1 2" key="1">
    <citation type="submission" date="2017-08" db="EMBL/GenBank/DDBJ databases">
        <title>Draft genome sequence of filamentous cyanobacterium Calothrix elsteri CCALA 953.</title>
        <authorList>
            <person name="Gagunashvili A.N."/>
            <person name="Elster J."/>
            <person name="Andresson O.S."/>
        </authorList>
    </citation>
    <scope>NUCLEOTIDE SEQUENCE [LARGE SCALE GENOMIC DNA]</scope>
    <source>
        <strain evidence="1 2">CCALA 953</strain>
    </source>
</reference>
<dbReference type="EMBL" id="NTFS01000213">
    <property type="protein sequence ID" value="PAX52665.1"/>
    <property type="molecule type" value="Genomic_DNA"/>
</dbReference>
<sequence length="247" mass="27345">MHKYIYLFANFLRHLVSSRQWRFPLLGLVLVLGVVANRSQPVFSNQMDNDPYSYRVTLPDSGATLETWRETETASTVPESEGMASAPPLTLLPGELDKQPIITALVPKAQQPIMGLGAAKDNQFAQQDGIYLYGQSPKPAQLGQGYVVFEKRDGKVTGAMYLPDSEYSCFNGTLDKSGELAMTVNGYPGEVNSTQVAYNESVPRINSDEPVSYAYSLALRDFYRLNTVGNVDRDILKACQQGSDREQ</sequence>
<evidence type="ECO:0000313" key="2">
    <source>
        <dbReference type="Proteomes" id="UP000218238"/>
    </source>
</evidence>
<dbReference type="OrthoDB" id="422458at2"/>
<protein>
    <submittedName>
        <fullName evidence="1">Uncharacterized protein</fullName>
    </submittedName>
</protein>
<dbReference type="Proteomes" id="UP000218238">
    <property type="component" value="Unassembled WGS sequence"/>
</dbReference>
<dbReference type="AlphaFoldDB" id="A0A2A2TG92"/>
<organism evidence="1 2">
    <name type="scientific">Brunnivagina elsteri CCALA 953</name>
    <dbReference type="NCBI Taxonomy" id="987040"/>
    <lineage>
        <taxon>Bacteria</taxon>
        <taxon>Bacillati</taxon>
        <taxon>Cyanobacteriota</taxon>
        <taxon>Cyanophyceae</taxon>
        <taxon>Nostocales</taxon>
        <taxon>Calotrichaceae</taxon>
        <taxon>Brunnivagina</taxon>
    </lineage>
</organism>
<gene>
    <name evidence="1" type="ORF">CK510_18075</name>
</gene>
<proteinExistence type="predicted"/>
<accession>A0A2A2TG92</accession>
<dbReference type="RefSeq" id="WP_095723027.1">
    <property type="nucleotide sequence ID" value="NZ_NTFS01000213.1"/>
</dbReference>
<comment type="caution">
    <text evidence="1">The sequence shown here is derived from an EMBL/GenBank/DDBJ whole genome shotgun (WGS) entry which is preliminary data.</text>
</comment>
<keyword evidence="2" id="KW-1185">Reference proteome</keyword>
<evidence type="ECO:0000313" key="1">
    <source>
        <dbReference type="EMBL" id="PAX52665.1"/>
    </source>
</evidence>